<proteinExistence type="predicted"/>
<gene>
    <name evidence="2" type="ORF">SAMN04487892_3187</name>
</gene>
<organism evidence="2 3">
    <name type="scientific">Flagellimonas zhangzhouensis</name>
    <dbReference type="NCBI Taxonomy" id="1073328"/>
    <lineage>
        <taxon>Bacteria</taxon>
        <taxon>Pseudomonadati</taxon>
        <taxon>Bacteroidota</taxon>
        <taxon>Flavobacteriia</taxon>
        <taxon>Flavobacteriales</taxon>
        <taxon>Flavobacteriaceae</taxon>
        <taxon>Flagellimonas</taxon>
    </lineage>
</organism>
<accession>A0A1H2YWF0</accession>
<evidence type="ECO:0000313" key="2">
    <source>
        <dbReference type="EMBL" id="SDX08899.1"/>
    </source>
</evidence>
<dbReference type="AlphaFoldDB" id="A0A1H2YWF0"/>
<keyword evidence="3" id="KW-1185">Reference proteome</keyword>
<dbReference type="EMBL" id="FNMY01000007">
    <property type="protein sequence ID" value="SDX08899.1"/>
    <property type="molecule type" value="Genomic_DNA"/>
</dbReference>
<name>A0A1H2YWF0_9FLAO</name>
<dbReference type="Proteomes" id="UP000199592">
    <property type="component" value="Unassembled WGS sequence"/>
</dbReference>
<feature type="transmembrane region" description="Helical" evidence="1">
    <location>
        <begin position="12"/>
        <end position="31"/>
    </location>
</feature>
<feature type="non-terminal residue" evidence="2">
    <location>
        <position position="409"/>
    </location>
</feature>
<dbReference type="STRING" id="1073328.SAMN05216294_3306"/>
<evidence type="ECO:0008006" key="4">
    <source>
        <dbReference type="Google" id="ProtNLM"/>
    </source>
</evidence>
<keyword evidence="1" id="KW-0812">Transmembrane</keyword>
<evidence type="ECO:0000313" key="3">
    <source>
        <dbReference type="Proteomes" id="UP000199592"/>
    </source>
</evidence>
<keyword evidence="1" id="KW-0472">Membrane</keyword>
<evidence type="ECO:0000256" key="1">
    <source>
        <dbReference type="SAM" id="Phobius"/>
    </source>
</evidence>
<reference evidence="3" key="1">
    <citation type="submission" date="2016-10" db="EMBL/GenBank/DDBJ databases">
        <authorList>
            <person name="Varghese N."/>
            <person name="Submissions S."/>
        </authorList>
    </citation>
    <scope>NUCLEOTIDE SEQUENCE [LARGE SCALE GENOMIC DNA]</scope>
    <source>
        <strain evidence="3">DSM 25030</strain>
    </source>
</reference>
<sequence>MLITFENPQIRKILKTSIITTIIGLFMINVLSAQVKIGNNPQLLDPASILELESTNRVLVITRVTNAQMNSINPLRGALVFNTDEECIHYFNGTSWVNICEELDNSFTVSTRADFLGALNPNARDSTVVITSSTNLDDSVNYNFEVGQITGANIIDQSINGDSKLQTSSVTTRVLAPRSVTINKLADATSGNPGDMFQWNGTQWTLVNESTLGITEKDSIIGNEVVGPTDATLLLNGNGTDADPYTLDVPEGGITDFEILNGTILAEDIADAAVTNNKLDKTNIPLSGFGDPLTNVSMGNFQINNLQDPTIDTDAVNLQTLNAAIAASNQTIVSGDNPNSISIGLDGGALYDDTTLQNNITANTNNISANATAIGSNTTAIGNNTSAIALKEDLANKSTNVALGTSDVL</sequence>
<protein>
    <recommendedName>
        <fullName evidence="4">Head domain of trimeric autotransporter adhesin</fullName>
    </recommendedName>
</protein>
<keyword evidence="1" id="KW-1133">Transmembrane helix</keyword>